<keyword evidence="3" id="KW-1185">Reference proteome</keyword>
<proteinExistence type="predicted"/>
<accession>A0A6G1PPG9</accession>
<sequence>MMLKKLCCVVFVALMGLPDLGVNAQNCSTVDPWNITISGPDTVITGTLSQFTCLTSCILNDECSIDWEFSGGLPSGSLSAFANVINWTPSIPNVIQNFTCIAQNATGCSAQTTKMVKVIANPPPVTTPSSGSKEELISFAMILSMALLVLFVL</sequence>
<dbReference type="EMBL" id="CM015718">
    <property type="protein sequence ID" value="KAF3692119.1"/>
    <property type="molecule type" value="Genomic_DNA"/>
</dbReference>
<dbReference type="AlphaFoldDB" id="A0A6G1PPG9"/>
<evidence type="ECO:0008006" key="4">
    <source>
        <dbReference type="Google" id="ProtNLM"/>
    </source>
</evidence>
<reference evidence="3" key="2">
    <citation type="submission" date="2019-02" db="EMBL/GenBank/DDBJ databases">
        <title>Opniocepnalus argus Var Kimnra genome.</title>
        <authorList>
            <person name="Zhou C."/>
            <person name="Xiao S."/>
        </authorList>
    </citation>
    <scope>NUCLEOTIDE SEQUENCE [LARGE SCALE GENOMIC DNA]</scope>
</reference>
<protein>
    <recommendedName>
        <fullName evidence="4">Ig-like domain-containing protein</fullName>
    </recommendedName>
</protein>
<feature type="chain" id="PRO_5026187348" description="Ig-like domain-containing protein" evidence="1">
    <location>
        <begin position="25"/>
        <end position="153"/>
    </location>
</feature>
<feature type="signal peptide" evidence="1">
    <location>
        <begin position="1"/>
        <end position="24"/>
    </location>
</feature>
<dbReference type="Proteomes" id="UP000503349">
    <property type="component" value="Chromosome 7"/>
</dbReference>
<keyword evidence="1" id="KW-0732">Signal</keyword>
<reference evidence="2 3" key="1">
    <citation type="submission" date="2019-02" db="EMBL/GenBank/DDBJ databases">
        <title>Opniocepnalus argus genome.</title>
        <authorList>
            <person name="Zhou C."/>
            <person name="Xiao S."/>
        </authorList>
    </citation>
    <scope>NUCLEOTIDE SEQUENCE [LARGE SCALE GENOMIC DNA]</scope>
    <source>
        <strain evidence="2">OARG1902GOOAL</strain>
        <tissue evidence="2">Muscle</tissue>
    </source>
</reference>
<evidence type="ECO:0000256" key="1">
    <source>
        <dbReference type="SAM" id="SignalP"/>
    </source>
</evidence>
<evidence type="ECO:0000313" key="2">
    <source>
        <dbReference type="EMBL" id="KAF3692119.1"/>
    </source>
</evidence>
<gene>
    <name evidence="2" type="ORF">EXN66_Car007795</name>
</gene>
<evidence type="ECO:0000313" key="3">
    <source>
        <dbReference type="Proteomes" id="UP000503349"/>
    </source>
</evidence>
<organism evidence="2 3">
    <name type="scientific">Channa argus</name>
    <name type="common">Northern snakehead</name>
    <name type="synonym">Ophicephalus argus</name>
    <dbReference type="NCBI Taxonomy" id="215402"/>
    <lineage>
        <taxon>Eukaryota</taxon>
        <taxon>Metazoa</taxon>
        <taxon>Chordata</taxon>
        <taxon>Craniata</taxon>
        <taxon>Vertebrata</taxon>
        <taxon>Euteleostomi</taxon>
        <taxon>Actinopterygii</taxon>
        <taxon>Neopterygii</taxon>
        <taxon>Teleostei</taxon>
        <taxon>Neoteleostei</taxon>
        <taxon>Acanthomorphata</taxon>
        <taxon>Anabantaria</taxon>
        <taxon>Anabantiformes</taxon>
        <taxon>Channoidei</taxon>
        <taxon>Channidae</taxon>
        <taxon>Channa</taxon>
    </lineage>
</organism>
<name>A0A6G1PPG9_CHAAH</name>